<dbReference type="AlphaFoldDB" id="A0A1G6KKL1"/>
<gene>
    <name evidence="1" type="ORF">SAMN04488112_10632</name>
</gene>
<dbReference type="STRING" id="1236220.SAMN04488112_10632"/>
<dbReference type="SUPFAM" id="SSF54637">
    <property type="entry name" value="Thioesterase/thiol ester dehydrase-isomerase"/>
    <property type="match status" value="1"/>
</dbReference>
<dbReference type="Proteomes" id="UP000199387">
    <property type="component" value="Unassembled WGS sequence"/>
</dbReference>
<organism evidence="1 2">
    <name type="scientific">Melghirimyces thermohalophilus</name>
    <dbReference type="NCBI Taxonomy" id="1236220"/>
    <lineage>
        <taxon>Bacteria</taxon>
        <taxon>Bacillati</taxon>
        <taxon>Bacillota</taxon>
        <taxon>Bacilli</taxon>
        <taxon>Bacillales</taxon>
        <taxon>Thermoactinomycetaceae</taxon>
        <taxon>Melghirimyces</taxon>
    </lineage>
</organism>
<dbReference type="Pfam" id="PF13279">
    <property type="entry name" value="4HBT_2"/>
    <property type="match status" value="1"/>
</dbReference>
<protein>
    <submittedName>
        <fullName evidence="1">Acyl-CoA thioester hydrolase</fullName>
    </submittedName>
</protein>
<dbReference type="PANTHER" id="PTHR31793">
    <property type="entry name" value="4-HYDROXYBENZOYL-COA THIOESTERASE FAMILY MEMBER"/>
    <property type="match status" value="1"/>
</dbReference>
<name>A0A1G6KKL1_9BACL</name>
<reference evidence="1 2" key="1">
    <citation type="submission" date="2016-10" db="EMBL/GenBank/DDBJ databases">
        <authorList>
            <person name="de Groot N.N."/>
        </authorList>
    </citation>
    <scope>NUCLEOTIDE SEQUENCE [LARGE SCALE GENOMIC DNA]</scope>
    <source>
        <strain evidence="1 2">DSM 45514</strain>
    </source>
</reference>
<dbReference type="Gene3D" id="3.10.129.10">
    <property type="entry name" value="Hotdog Thioesterase"/>
    <property type="match status" value="1"/>
</dbReference>
<dbReference type="CDD" id="cd00586">
    <property type="entry name" value="4HBT"/>
    <property type="match status" value="1"/>
</dbReference>
<accession>A0A1G6KKL1</accession>
<dbReference type="RefSeq" id="WP_091567490.1">
    <property type="nucleotide sequence ID" value="NZ_FMZA01000006.1"/>
</dbReference>
<dbReference type="InterPro" id="IPR029069">
    <property type="entry name" value="HotDog_dom_sf"/>
</dbReference>
<sequence length="154" mass="17784">MGNPVWQGTVPPDWVDYNGHMNDAAYAAAFSRALDVWMERIGINESFRAEHHYTVFTLETHLLYLAEVHQDDELTICVDLLDRDAKRVHLMFEMKNQKGDLVATSEQMTMGIDQKQGKPAPFPEEIEHRLSALPPLERDYWPRYAGRTIGIKKK</sequence>
<dbReference type="InterPro" id="IPR050563">
    <property type="entry name" value="4-hydroxybenzoyl-CoA_TE"/>
</dbReference>
<evidence type="ECO:0000313" key="1">
    <source>
        <dbReference type="EMBL" id="SDC31570.1"/>
    </source>
</evidence>
<evidence type="ECO:0000313" key="2">
    <source>
        <dbReference type="Proteomes" id="UP000199387"/>
    </source>
</evidence>
<dbReference type="OrthoDB" id="6117985at2"/>
<dbReference type="EMBL" id="FMZA01000006">
    <property type="protein sequence ID" value="SDC31570.1"/>
    <property type="molecule type" value="Genomic_DNA"/>
</dbReference>
<keyword evidence="1" id="KW-0378">Hydrolase</keyword>
<dbReference type="PANTHER" id="PTHR31793:SF2">
    <property type="entry name" value="BLR1345 PROTEIN"/>
    <property type="match status" value="1"/>
</dbReference>
<keyword evidence="2" id="KW-1185">Reference proteome</keyword>
<dbReference type="GO" id="GO:0047617">
    <property type="term" value="F:fatty acyl-CoA hydrolase activity"/>
    <property type="evidence" value="ECO:0007669"/>
    <property type="project" value="TreeGrafter"/>
</dbReference>
<proteinExistence type="predicted"/>